<accession>A0A1X7V2H6</accession>
<proteinExistence type="predicted"/>
<dbReference type="EnsemblMetazoa" id="Aqu2.1.33999_001">
    <property type="protein sequence ID" value="Aqu2.1.33999_001"/>
    <property type="gene ID" value="Aqu2.1.33999"/>
</dbReference>
<dbReference type="InParanoid" id="A0A1X7V2H6"/>
<protein>
    <submittedName>
        <fullName evidence="1">Uncharacterized protein</fullName>
    </submittedName>
</protein>
<name>A0A1X7V2H6_AMPQE</name>
<organism evidence="1">
    <name type="scientific">Amphimedon queenslandica</name>
    <name type="common">Sponge</name>
    <dbReference type="NCBI Taxonomy" id="400682"/>
    <lineage>
        <taxon>Eukaryota</taxon>
        <taxon>Metazoa</taxon>
        <taxon>Porifera</taxon>
        <taxon>Demospongiae</taxon>
        <taxon>Heteroscleromorpha</taxon>
        <taxon>Haplosclerida</taxon>
        <taxon>Niphatidae</taxon>
        <taxon>Amphimedon</taxon>
    </lineage>
</organism>
<evidence type="ECO:0000313" key="1">
    <source>
        <dbReference type="EnsemblMetazoa" id="Aqu2.1.33999_001"/>
    </source>
</evidence>
<dbReference type="AlphaFoldDB" id="A0A1X7V2H6"/>
<reference evidence="1" key="1">
    <citation type="submission" date="2017-05" db="UniProtKB">
        <authorList>
            <consortium name="EnsemblMetazoa"/>
        </authorList>
    </citation>
    <scope>IDENTIFICATION</scope>
</reference>
<sequence>MQITKANDMASASKGKKLCAKLEKPSVAEARALKSLFPSSSHLLKESHSAGFCPLDECVYLKEKKQKKGVRVKLRKIIVVLITDLDCIKVPHKDLQQALPDNRYIRQFKLT</sequence>